<proteinExistence type="predicted"/>
<protein>
    <recommendedName>
        <fullName evidence="3">YtkA-like domain-containing protein</fullName>
    </recommendedName>
</protein>
<dbReference type="AlphaFoldDB" id="A0A1W1EHC6"/>
<name>A0A1W1EHC6_9ZZZZ</name>
<reference evidence="2" key="1">
    <citation type="submission" date="2016-10" db="EMBL/GenBank/DDBJ databases">
        <authorList>
            <person name="de Groot N.N."/>
        </authorList>
    </citation>
    <scope>NUCLEOTIDE SEQUENCE</scope>
</reference>
<sequence length="186" mass="21622">MANNSNKTYWPHMIVGFLMTAITLGYWTVRSASSMPVQESNRYMQKYQMVDIDINDILEKKEAFDKKFTIKLIDKERMVVTDNIYSNRVQENQIILNSGSNNFDFIIESKNSSNSIKASNIKSIQFLLTRPHTKVDDILVKDIKIENSKISIKDINIEKKGRYTIQIRIDMKDGSMGYYQTPAYLK</sequence>
<dbReference type="EMBL" id="FRYL01000001">
    <property type="protein sequence ID" value="SHO80222.1"/>
    <property type="molecule type" value="Genomic_DNA"/>
</dbReference>
<accession>A0A1W1EHC6</accession>
<gene>
    <name evidence="2" type="ORF">MNB_SV-15-1476</name>
</gene>
<evidence type="ECO:0000313" key="2">
    <source>
        <dbReference type="EMBL" id="SHO80222.1"/>
    </source>
</evidence>
<evidence type="ECO:0000256" key="1">
    <source>
        <dbReference type="SAM" id="Phobius"/>
    </source>
</evidence>
<evidence type="ECO:0008006" key="3">
    <source>
        <dbReference type="Google" id="ProtNLM"/>
    </source>
</evidence>
<keyword evidence="1" id="KW-1133">Transmembrane helix</keyword>
<keyword evidence="1" id="KW-0472">Membrane</keyword>
<feature type="transmembrane region" description="Helical" evidence="1">
    <location>
        <begin position="12"/>
        <end position="29"/>
    </location>
</feature>
<organism evidence="2">
    <name type="scientific">hydrothermal vent metagenome</name>
    <dbReference type="NCBI Taxonomy" id="652676"/>
    <lineage>
        <taxon>unclassified sequences</taxon>
        <taxon>metagenomes</taxon>
        <taxon>ecological metagenomes</taxon>
    </lineage>
</organism>
<keyword evidence="1" id="KW-0812">Transmembrane</keyword>